<reference evidence="7 8" key="1">
    <citation type="submission" date="2019-10" db="EMBL/GenBank/DDBJ databases">
        <title>Pseudomonas dajingensis sp. nov., isolated from the profound head ulcers of farmed Murray cod (Maccullochella peelii peelii).</title>
        <authorList>
            <person name="Liu Y."/>
        </authorList>
    </citation>
    <scope>NUCLEOTIDE SEQUENCE [LARGE SCALE GENOMIC DNA]</scope>
    <source>
        <strain evidence="7 8">MC042</strain>
    </source>
</reference>
<dbReference type="SUPFAM" id="SSF103473">
    <property type="entry name" value="MFS general substrate transporter"/>
    <property type="match status" value="1"/>
</dbReference>
<evidence type="ECO:0000256" key="3">
    <source>
        <dbReference type="ARBA" id="ARBA00022989"/>
    </source>
</evidence>
<keyword evidence="3 5" id="KW-1133">Transmembrane helix</keyword>
<evidence type="ECO:0000259" key="6">
    <source>
        <dbReference type="PROSITE" id="PS50850"/>
    </source>
</evidence>
<dbReference type="PROSITE" id="PS50850">
    <property type="entry name" value="MFS"/>
    <property type="match status" value="1"/>
</dbReference>
<evidence type="ECO:0000313" key="8">
    <source>
        <dbReference type="Proteomes" id="UP000486534"/>
    </source>
</evidence>
<feature type="transmembrane region" description="Helical" evidence="5">
    <location>
        <begin position="78"/>
        <end position="97"/>
    </location>
</feature>
<dbReference type="EMBL" id="WHUV01000002">
    <property type="protein sequence ID" value="MQA54310.1"/>
    <property type="molecule type" value="Genomic_DNA"/>
</dbReference>
<evidence type="ECO:0000313" key="7">
    <source>
        <dbReference type="EMBL" id="MQA54310.1"/>
    </source>
</evidence>
<dbReference type="InterPro" id="IPR020846">
    <property type="entry name" value="MFS_dom"/>
</dbReference>
<feature type="transmembrane region" description="Helical" evidence="5">
    <location>
        <begin position="372"/>
        <end position="397"/>
    </location>
</feature>
<dbReference type="PANTHER" id="PTHR23508">
    <property type="entry name" value="CARBOXYLIC ACID TRANSPORTER PROTEIN HOMOLOG"/>
    <property type="match status" value="1"/>
</dbReference>
<feature type="transmembrane region" description="Helical" evidence="5">
    <location>
        <begin position="313"/>
        <end position="335"/>
    </location>
</feature>
<feature type="transmembrane region" description="Helical" evidence="5">
    <location>
        <begin position="103"/>
        <end position="124"/>
    </location>
</feature>
<evidence type="ECO:0000256" key="1">
    <source>
        <dbReference type="ARBA" id="ARBA00004141"/>
    </source>
</evidence>
<keyword evidence="2 5" id="KW-0812">Transmembrane</keyword>
<comment type="subcellular location">
    <subcellularLocation>
        <location evidence="1">Membrane</location>
        <topology evidence="1">Multi-pass membrane protein</topology>
    </subcellularLocation>
</comment>
<feature type="transmembrane region" description="Helical" evidence="5">
    <location>
        <begin position="289"/>
        <end position="307"/>
    </location>
</feature>
<feature type="transmembrane region" description="Helical" evidence="5">
    <location>
        <begin position="46"/>
        <end position="66"/>
    </location>
</feature>
<dbReference type="AlphaFoldDB" id="A0A7X1PNC9"/>
<feature type="transmembrane region" description="Helical" evidence="5">
    <location>
        <begin position="259"/>
        <end position="277"/>
    </location>
</feature>
<dbReference type="Proteomes" id="UP000486534">
    <property type="component" value="Unassembled WGS sequence"/>
</dbReference>
<feature type="transmembrane region" description="Helical" evidence="5">
    <location>
        <begin position="136"/>
        <end position="161"/>
    </location>
</feature>
<name>A0A7X1PNC9_9PSED</name>
<feature type="transmembrane region" description="Helical" evidence="5">
    <location>
        <begin position="12"/>
        <end position="34"/>
    </location>
</feature>
<dbReference type="GO" id="GO:0005886">
    <property type="term" value="C:plasma membrane"/>
    <property type="evidence" value="ECO:0007669"/>
    <property type="project" value="TreeGrafter"/>
</dbReference>
<feature type="transmembrane region" description="Helical" evidence="5">
    <location>
        <begin position="167"/>
        <end position="186"/>
    </location>
</feature>
<comment type="caution">
    <text evidence="7">The sequence shown here is derived from an EMBL/GenBank/DDBJ whole genome shotgun (WGS) entry which is preliminary data.</text>
</comment>
<feature type="domain" description="Major facilitator superfamily (MFS) profile" evidence="6">
    <location>
        <begin position="12"/>
        <end position="400"/>
    </location>
</feature>
<organism evidence="7 8">
    <name type="scientific">Pseudomonas piscis</name>
    <dbReference type="NCBI Taxonomy" id="2614538"/>
    <lineage>
        <taxon>Bacteria</taxon>
        <taxon>Pseudomonadati</taxon>
        <taxon>Pseudomonadota</taxon>
        <taxon>Gammaproteobacteria</taxon>
        <taxon>Pseudomonadales</taxon>
        <taxon>Pseudomonadaceae</taxon>
        <taxon>Pseudomonas</taxon>
    </lineage>
</organism>
<dbReference type="InterPro" id="IPR036259">
    <property type="entry name" value="MFS_trans_sf"/>
</dbReference>
<evidence type="ECO:0000256" key="2">
    <source>
        <dbReference type="ARBA" id="ARBA00022692"/>
    </source>
</evidence>
<evidence type="ECO:0000256" key="5">
    <source>
        <dbReference type="SAM" id="Phobius"/>
    </source>
</evidence>
<gene>
    <name evidence="7" type="ORF">GDH07_13420</name>
</gene>
<dbReference type="PANTHER" id="PTHR23508:SF10">
    <property type="entry name" value="CARBOXYLIC ACID TRANSPORTER PROTEIN HOMOLOG"/>
    <property type="match status" value="1"/>
</dbReference>
<dbReference type="GO" id="GO:0046943">
    <property type="term" value="F:carboxylic acid transmembrane transporter activity"/>
    <property type="evidence" value="ECO:0007669"/>
    <property type="project" value="TreeGrafter"/>
</dbReference>
<dbReference type="Pfam" id="PF07690">
    <property type="entry name" value="MFS_1"/>
    <property type="match status" value="1"/>
</dbReference>
<dbReference type="InterPro" id="IPR011701">
    <property type="entry name" value="MFS"/>
</dbReference>
<dbReference type="RefSeq" id="WP_152897846.1">
    <property type="nucleotide sequence ID" value="NZ_WHUV01000002.1"/>
</dbReference>
<keyword evidence="4 5" id="KW-0472">Membrane</keyword>
<protein>
    <submittedName>
        <fullName evidence="7">MFS transporter</fullName>
    </submittedName>
</protein>
<proteinExistence type="predicted"/>
<accession>A0A7X1PNC9</accession>
<dbReference type="Gene3D" id="1.20.1250.20">
    <property type="entry name" value="MFS general substrate transporter like domains"/>
    <property type="match status" value="1"/>
</dbReference>
<feature type="transmembrane region" description="Helical" evidence="5">
    <location>
        <begin position="223"/>
        <end position="239"/>
    </location>
</feature>
<sequence length="414" mass="43745">MTTQPDSLKWRVLIGSFLSYTFDALDILVLIIALPTIQESLHISASQAGLMVTATLLGVGVSSLVMGTLADTLGRKKALLASLVAFGGLTMAIAAASDWKQILVLRFFAGLGLGGVWGIVAAHVHETWPARQRGRATAFVLSAFSAGSGLAALLAAGLLQVYGWRTLFFLSGALVLVPVLYVALRVPESAAWLARRHRQPERADARPALAIAQLFGPGLARRTLLGSAASALALTAYWGTMTWIPTFLVKHHGLSSTTMANLIAVMNVGAFIGYNLFGWLADRLGKRRMVIVSLVGSGLMLPVYIWVADSTLLLLLGPVYAFFLSFVGLFGSYFAQLYPTHLRASGAGFCFNTGRGLSAFSPILLGSLASSVGLGLSLGFCGVLFLLAAVAVCWLPAQVQGVGDPEPLPVADRV</sequence>
<evidence type="ECO:0000256" key="4">
    <source>
        <dbReference type="ARBA" id="ARBA00023136"/>
    </source>
</evidence>